<gene>
    <name evidence="1" type="ORF">AVDCRST_MAG33-1471</name>
</gene>
<dbReference type="EMBL" id="CADCWK010000150">
    <property type="protein sequence ID" value="CAA9558517.1"/>
    <property type="molecule type" value="Genomic_DNA"/>
</dbReference>
<organism evidence="1">
    <name type="scientific">uncultured Thermomicrobiales bacterium</name>
    <dbReference type="NCBI Taxonomy" id="1645740"/>
    <lineage>
        <taxon>Bacteria</taxon>
        <taxon>Pseudomonadati</taxon>
        <taxon>Thermomicrobiota</taxon>
        <taxon>Thermomicrobia</taxon>
        <taxon>Thermomicrobiales</taxon>
        <taxon>environmental samples</taxon>
    </lineage>
</organism>
<protein>
    <submittedName>
        <fullName evidence="1">Uncharacterized protein</fullName>
    </submittedName>
</protein>
<proteinExistence type="predicted"/>
<name>A0A6J4UWA5_9BACT</name>
<reference evidence="1" key="1">
    <citation type="submission" date="2020-02" db="EMBL/GenBank/DDBJ databases">
        <authorList>
            <person name="Meier V. D."/>
        </authorList>
    </citation>
    <scope>NUCLEOTIDE SEQUENCE</scope>
    <source>
        <strain evidence="1">AVDCRST_MAG33</strain>
    </source>
</reference>
<evidence type="ECO:0000313" key="1">
    <source>
        <dbReference type="EMBL" id="CAA9558517.1"/>
    </source>
</evidence>
<accession>A0A6J4UWA5</accession>
<dbReference type="AlphaFoldDB" id="A0A6J4UWA5"/>
<sequence length="37" mass="4202">MWQRAEPMRQSYVRAGRTVRVTDRTAPHSLSGSVASR</sequence>